<comment type="similarity">
    <text evidence="2">Belongs to the actin-binding proteins ADF family. Twinfilin subfamily.</text>
</comment>
<dbReference type="Gene3D" id="3.40.20.10">
    <property type="entry name" value="Severin"/>
    <property type="match status" value="2"/>
</dbReference>
<reference evidence="10" key="1">
    <citation type="submission" date="2023-03" db="EMBL/GenBank/DDBJ databases">
        <title>Emydomyces testavorans Genome Sequence.</title>
        <authorList>
            <person name="Hoyer L."/>
        </authorList>
    </citation>
    <scope>NUCLEOTIDE SEQUENCE</scope>
    <source>
        <strain evidence="10">16-2883</strain>
    </source>
</reference>
<dbReference type="Pfam" id="PF00241">
    <property type="entry name" value="Cofilin_ADF"/>
    <property type="match status" value="2"/>
</dbReference>
<accession>A0AAF0DLS5</accession>
<dbReference type="GO" id="GO:0030042">
    <property type="term" value="P:actin filament depolymerization"/>
    <property type="evidence" value="ECO:0007669"/>
    <property type="project" value="TreeGrafter"/>
</dbReference>
<proteinExistence type="inferred from homology"/>
<dbReference type="PANTHER" id="PTHR13759:SF1">
    <property type="entry name" value="TWINFILIN"/>
    <property type="match status" value="1"/>
</dbReference>
<dbReference type="InterPro" id="IPR002108">
    <property type="entry name" value="ADF-H"/>
</dbReference>
<feature type="domain" description="ADF-H" evidence="9">
    <location>
        <begin position="216"/>
        <end position="361"/>
    </location>
</feature>
<evidence type="ECO:0000313" key="11">
    <source>
        <dbReference type="Proteomes" id="UP001219355"/>
    </source>
</evidence>
<gene>
    <name evidence="10" type="primary">TWF1</name>
    <name evidence="10" type="ORF">PRK78_006660</name>
</gene>
<dbReference type="AlphaFoldDB" id="A0AAF0DLS5"/>
<dbReference type="CDD" id="cd11284">
    <property type="entry name" value="ADF_Twf-C_like"/>
    <property type="match status" value="1"/>
</dbReference>
<evidence type="ECO:0000256" key="1">
    <source>
        <dbReference type="ARBA" id="ARBA00004245"/>
    </source>
</evidence>
<dbReference type="GO" id="GO:0051015">
    <property type="term" value="F:actin filament binding"/>
    <property type="evidence" value="ECO:0007669"/>
    <property type="project" value="TreeGrafter"/>
</dbReference>
<dbReference type="InterPro" id="IPR028458">
    <property type="entry name" value="Twinfilin"/>
</dbReference>
<keyword evidence="3" id="KW-0963">Cytoplasm</keyword>
<feature type="region of interest" description="Disordered" evidence="8">
    <location>
        <begin position="147"/>
        <end position="188"/>
    </location>
</feature>
<evidence type="ECO:0000256" key="7">
    <source>
        <dbReference type="ARBA" id="ARBA00038532"/>
    </source>
</evidence>
<dbReference type="SMART" id="SM00102">
    <property type="entry name" value="ADF"/>
    <property type="match status" value="2"/>
</dbReference>
<dbReference type="PROSITE" id="PS51263">
    <property type="entry name" value="ADF_H"/>
    <property type="match status" value="2"/>
</dbReference>
<evidence type="ECO:0000256" key="3">
    <source>
        <dbReference type="ARBA" id="ARBA00022490"/>
    </source>
</evidence>
<evidence type="ECO:0000256" key="2">
    <source>
        <dbReference type="ARBA" id="ARBA00009557"/>
    </source>
</evidence>
<dbReference type="EMBL" id="CP120630">
    <property type="protein sequence ID" value="WEW61170.1"/>
    <property type="molecule type" value="Genomic_DNA"/>
</dbReference>
<protein>
    <submittedName>
        <fullName evidence="10">Twinfilin-1</fullName>
    </submittedName>
</protein>
<comment type="subunit">
    <text evidence="7">Interacts with G-actin; ADP-actin form.</text>
</comment>
<dbReference type="PANTHER" id="PTHR13759">
    <property type="entry name" value="TWINFILIN"/>
    <property type="match status" value="1"/>
</dbReference>
<feature type="domain" description="ADF-H" evidence="9">
    <location>
        <begin position="1"/>
        <end position="145"/>
    </location>
</feature>
<dbReference type="GO" id="GO:0003785">
    <property type="term" value="F:actin monomer binding"/>
    <property type="evidence" value="ECO:0007669"/>
    <property type="project" value="TreeGrafter"/>
</dbReference>
<dbReference type="GO" id="GO:0051016">
    <property type="term" value="P:barbed-end actin filament capping"/>
    <property type="evidence" value="ECO:0007669"/>
    <property type="project" value="TreeGrafter"/>
</dbReference>
<keyword evidence="5" id="KW-0009">Actin-binding</keyword>
<dbReference type="Proteomes" id="UP001219355">
    <property type="component" value="Chromosome 4"/>
</dbReference>
<evidence type="ECO:0000256" key="5">
    <source>
        <dbReference type="ARBA" id="ARBA00023203"/>
    </source>
</evidence>
<evidence type="ECO:0000256" key="8">
    <source>
        <dbReference type="SAM" id="MobiDB-lite"/>
    </source>
</evidence>
<feature type="compositionally biased region" description="Basic and acidic residues" evidence="8">
    <location>
        <begin position="166"/>
        <end position="188"/>
    </location>
</feature>
<evidence type="ECO:0000313" key="10">
    <source>
        <dbReference type="EMBL" id="WEW61170.1"/>
    </source>
</evidence>
<dbReference type="InterPro" id="IPR029006">
    <property type="entry name" value="ADF-H/Gelsolin-like_dom_sf"/>
</dbReference>
<dbReference type="GO" id="GO:0005737">
    <property type="term" value="C:cytoplasm"/>
    <property type="evidence" value="ECO:0007669"/>
    <property type="project" value="TreeGrafter"/>
</dbReference>
<name>A0AAF0DLS5_9EURO</name>
<evidence type="ECO:0000256" key="6">
    <source>
        <dbReference type="ARBA" id="ARBA00023212"/>
    </source>
</evidence>
<dbReference type="CDD" id="cd11285">
    <property type="entry name" value="ADF_Twf-N_like"/>
    <property type="match status" value="1"/>
</dbReference>
<dbReference type="SUPFAM" id="SSF55753">
    <property type="entry name" value="Actin depolymerizing proteins"/>
    <property type="match status" value="2"/>
</dbReference>
<evidence type="ECO:0000259" key="9">
    <source>
        <dbReference type="PROSITE" id="PS51263"/>
    </source>
</evidence>
<evidence type="ECO:0000256" key="4">
    <source>
        <dbReference type="ARBA" id="ARBA00022737"/>
    </source>
</evidence>
<dbReference type="GO" id="GO:0005884">
    <property type="term" value="C:actin filament"/>
    <property type="evidence" value="ECO:0007669"/>
    <property type="project" value="TreeGrafter"/>
</dbReference>
<keyword evidence="6" id="KW-0206">Cytoskeleton</keyword>
<comment type="subcellular location">
    <subcellularLocation>
        <location evidence="1">Cytoplasm</location>
        <location evidence="1">Cytoskeleton</location>
    </subcellularLocation>
</comment>
<organism evidence="10 11">
    <name type="scientific">Emydomyces testavorans</name>
    <dbReference type="NCBI Taxonomy" id="2070801"/>
    <lineage>
        <taxon>Eukaryota</taxon>
        <taxon>Fungi</taxon>
        <taxon>Dikarya</taxon>
        <taxon>Ascomycota</taxon>
        <taxon>Pezizomycotina</taxon>
        <taxon>Eurotiomycetes</taxon>
        <taxon>Eurotiomycetidae</taxon>
        <taxon>Onygenales</taxon>
        <taxon>Nannizziopsiaceae</taxon>
        <taxon>Emydomyces</taxon>
    </lineage>
</organism>
<keyword evidence="11" id="KW-1185">Reference proteome</keyword>
<keyword evidence="4" id="KW-0677">Repeat</keyword>
<sequence>MQSGISELRDAFTAFLSSPSSHFCLPITIQNEQLIPLSPISFASDTNRTANNQQFFASLPSLKEVLQPKTPLYLLLRRFPHEDPAESQLIALTYIPSDSPVRAKTLFASTRATVVRELGSEKFSSNVFATDEDEVLSEGVWREREADMNAARGGSGNGTGGEADDAEQRRQDAMGEQEKELDALRRAEDEARNMSFRRDIGIGGTVGGDKPADIKGVMFPVGDGVKEALQKLDSNEGGAVLLSIVGYTFANLTGKGIDIPTETLTLVSTESNVAPGSLSSLIPDSKPQYTFYRYPNSSALVFIYTCPPTSAIKERMLYASCRRGILSVAAAQGLTVSHKRLPRTILLKRDWRKKSIHRRMKVLSEVLQDQEDQGGDRQTPRALKAVERVADPLASADNAFVLVVSKGAFVADTNEGGGADVGVADGAFAVAFVAEPADGDAGLFAAHDEIGVVAGHGGGLIPLVLGPGLKLLYGEELRWLLNVRMVVVVVKPLFAFWI</sequence>